<keyword evidence="3" id="KW-1185">Reference proteome</keyword>
<comment type="caution">
    <text evidence="2">The sequence shown here is derived from an EMBL/GenBank/DDBJ whole genome shotgun (WGS) entry which is preliminary data.</text>
</comment>
<name>A0AAD7PRL9_QUISA</name>
<dbReference type="AlphaFoldDB" id="A0AAD7PRL9"/>
<dbReference type="KEGG" id="qsa:O6P43_014329"/>
<evidence type="ECO:0000256" key="1">
    <source>
        <dbReference type="SAM" id="Coils"/>
    </source>
</evidence>
<gene>
    <name evidence="2" type="ORF">O6P43_014329</name>
</gene>
<dbReference type="EMBL" id="JARAOO010000006">
    <property type="protein sequence ID" value="KAJ7964529.1"/>
    <property type="molecule type" value="Genomic_DNA"/>
</dbReference>
<proteinExistence type="predicted"/>
<evidence type="ECO:0000313" key="3">
    <source>
        <dbReference type="Proteomes" id="UP001163823"/>
    </source>
</evidence>
<sequence>MENHGYEEAMKMESTIVVKLMKEIDYKNQKLLEMEHKYDETTTTVRKLVVGLTLAINRKDRSLLEMEQKLDESSITVRWLENEKEKLHEEHHKQLEKLKFMNSRLNHDMECLKKEFGQLAKELKDNKVHNELERQGFVDEIEKCHDSVVTVTA</sequence>
<dbReference type="Proteomes" id="UP001163823">
    <property type="component" value="Chromosome 6"/>
</dbReference>
<evidence type="ECO:0000313" key="2">
    <source>
        <dbReference type="EMBL" id="KAJ7964529.1"/>
    </source>
</evidence>
<keyword evidence="1" id="KW-0175">Coiled coil</keyword>
<reference evidence="2" key="1">
    <citation type="journal article" date="2023" name="Science">
        <title>Elucidation of the pathway for biosynthesis of saponin adjuvants from the soapbark tree.</title>
        <authorList>
            <person name="Reed J."/>
            <person name="Orme A."/>
            <person name="El-Demerdash A."/>
            <person name="Owen C."/>
            <person name="Martin L.B.B."/>
            <person name="Misra R.C."/>
            <person name="Kikuchi S."/>
            <person name="Rejzek M."/>
            <person name="Martin A.C."/>
            <person name="Harkess A."/>
            <person name="Leebens-Mack J."/>
            <person name="Louveau T."/>
            <person name="Stephenson M.J."/>
            <person name="Osbourn A."/>
        </authorList>
    </citation>
    <scope>NUCLEOTIDE SEQUENCE</scope>
    <source>
        <strain evidence="2">S10</strain>
    </source>
</reference>
<protein>
    <submittedName>
        <fullName evidence="2">Factor of DNA methylation 2</fullName>
    </submittedName>
</protein>
<organism evidence="2 3">
    <name type="scientific">Quillaja saponaria</name>
    <name type="common">Soap bark tree</name>
    <dbReference type="NCBI Taxonomy" id="32244"/>
    <lineage>
        <taxon>Eukaryota</taxon>
        <taxon>Viridiplantae</taxon>
        <taxon>Streptophyta</taxon>
        <taxon>Embryophyta</taxon>
        <taxon>Tracheophyta</taxon>
        <taxon>Spermatophyta</taxon>
        <taxon>Magnoliopsida</taxon>
        <taxon>eudicotyledons</taxon>
        <taxon>Gunneridae</taxon>
        <taxon>Pentapetalae</taxon>
        <taxon>rosids</taxon>
        <taxon>fabids</taxon>
        <taxon>Fabales</taxon>
        <taxon>Quillajaceae</taxon>
        <taxon>Quillaja</taxon>
    </lineage>
</organism>
<accession>A0AAD7PRL9</accession>
<feature type="coiled-coil region" evidence="1">
    <location>
        <begin position="63"/>
        <end position="122"/>
    </location>
</feature>